<dbReference type="CDD" id="cd16262">
    <property type="entry name" value="EFG_III"/>
    <property type="match status" value="1"/>
</dbReference>
<dbReference type="GO" id="GO:0032543">
    <property type="term" value="P:mitochondrial translation"/>
    <property type="evidence" value="ECO:0007669"/>
    <property type="project" value="TreeGrafter"/>
</dbReference>
<evidence type="ECO:0000256" key="3">
    <source>
        <dbReference type="ARBA" id="ARBA00023134"/>
    </source>
</evidence>
<dbReference type="Gene3D" id="3.40.50.300">
    <property type="entry name" value="P-loop containing nucleotide triphosphate hydrolases"/>
    <property type="match status" value="1"/>
</dbReference>
<dbReference type="Gene3D" id="2.40.30.10">
    <property type="entry name" value="Translation factors"/>
    <property type="match status" value="1"/>
</dbReference>
<dbReference type="Pfam" id="PF14492">
    <property type="entry name" value="EFG_III"/>
    <property type="match status" value="1"/>
</dbReference>
<dbReference type="SUPFAM" id="SSF50447">
    <property type="entry name" value="Translation proteins"/>
    <property type="match status" value="1"/>
</dbReference>
<dbReference type="Gene3D" id="3.30.70.240">
    <property type="match status" value="1"/>
</dbReference>
<dbReference type="PROSITE" id="PS51722">
    <property type="entry name" value="G_TR_2"/>
    <property type="match status" value="1"/>
</dbReference>
<dbReference type="SUPFAM" id="SSF52540">
    <property type="entry name" value="P-loop containing nucleoside triphosphate hydrolases"/>
    <property type="match status" value="1"/>
</dbReference>
<dbReference type="InterPro" id="IPR031157">
    <property type="entry name" value="G_TR_CS"/>
</dbReference>
<feature type="region of interest" description="Disordered" evidence="4">
    <location>
        <begin position="675"/>
        <end position="698"/>
    </location>
</feature>
<dbReference type="OrthoDB" id="198619at2759"/>
<dbReference type="Proteomes" id="UP000030693">
    <property type="component" value="Unassembled WGS sequence"/>
</dbReference>
<dbReference type="Pfam" id="PF00009">
    <property type="entry name" value="GTP_EFTU"/>
    <property type="match status" value="1"/>
</dbReference>
<dbReference type="InterPro" id="IPR009000">
    <property type="entry name" value="Transl_B-barrel_sf"/>
</dbReference>
<dbReference type="SUPFAM" id="SSF54980">
    <property type="entry name" value="EF-G C-terminal domain-like"/>
    <property type="match status" value="2"/>
</dbReference>
<proteinExistence type="predicted"/>
<dbReference type="PANTHER" id="PTHR43261:SF1">
    <property type="entry name" value="RIBOSOME-RELEASING FACTOR 2, MITOCHONDRIAL"/>
    <property type="match status" value="1"/>
</dbReference>
<evidence type="ECO:0000256" key="4">
    <source>
        <dbReference type="SAM" id="MobiDB-lite"/>
    </source>
</evidence>
<evidence type="ECO:0000313" key="6">
    <source>
        <dbReference type="EMBL" id="KCV70395.1"/>
    </source>
</evidence>
<keyword evidence="1" id="KW-0547">Nucleotide-binding</keyword>
<dbReference type="InterPro" id="IPR053905">
    <property type="entry name" value="EF-G-like_DII"/>
</dbReference>
<dbReference type="InterPro" id="IPR027417">
    <property type="entry name" value="P-loop_NTPase"/>
</dbReference>
<dbReference type="InterPro" id="IPR005225">
    <property type="entry name" value="Small_GTP-bd"/>
</dbReference>
<dbReference type="PROSITE" id="PS00301">
    <property type="entry name" value="G_TR_1"/>
    <property type="match status" value="1"/>
</dbReference>
<feature type="compositionally biased region" description="Low complexity" evidence="4">
    <location>
        <begin position="415"/>
        <end position="425"/>
    </location>
</feature>
<dbReference type="AlphaFoldDB" id="A0A058Z7Z3"/>
<keyword evidence="7" id="KW-1185">Reference proteome</keyword>
<dbReference type="PANTHER" id="PTHR43261">
    <property type="entry name" value="TRANSLATION ELONGATION FACTOR G-RELATED"/>
    <property type="match status" value="1"/>
</dbReference>
<dbReference type="InterPro" id="IPR041095">
    <property type="entry name" value="EFG_II"/>
</dbReference>
<dbReference type="GO" id="GO:0005739">
    <property type="term" value="C:mitochondrion"/>
    <property type="evidence" value="ECO:0007669"/>
    <property type="project" value="TreeGrafter"/>
</dbReference>
<keyword evidence="2" id="KW-0648">Protein biosynthesis</keyword>
<dbReference type="InterPro" id="IPR000795">
    <property type="entry name" value="T_Tr_GTP-bd_dom"/>
</dbReference>
<name>A0A058Z7Z3_FONAL</name>
<evidence type="ECO:0000259" key="5">
    <source>
        <dbReference type="PROSITE" id="PS51722"/>
    </source>
</evidence>
<dbReference type="InterPro" id="IPR035647">
    <property type="entry name" value="EFG_III/V"/>
</dbReference>
<keyword evidence="3" id="KW-0342">GTP-binding</keyword>
<dbReference type="STRING" id="691883.A0A058Z7Z3"/>
<dbReference type="EMBL" id="KB932204">
    <property type="protein sequence ID" value="KCV70395.1"/>
    <property type="molecule type" value="Genomic_DNA"/>
</dbReference>
<dbReference type="PRINTS" id="PR00315">
    <property type="entry name" value="ELONGATNFCT"/>
</dbReference>
<reference evidence="6" key="1">
    <citation type="submission" date="2013-04" db="EMBL/GenBank/DDBJ databases">
        <title>The Genome Sequence of Fonticula alba ATCC 38817.</title>
        <authorList>
            <consortium name="The Broad Institute Genomics Platform"/>
            <person name="Russ C."/>
            <person name="Cuomo C."/>
            <person name="Burger G."/>
            <person name="Gray M.W."/>
            <person name="Holland P.W.H."/>
            <person name="King N."/>
            <person name="Lang F.B.F."/>
            <person name="Roger A.J."/>
            <person name="Ruiz-Trillo I."/>
            <person name="Brown M."/>
            <person name="Walker B."/>
            <person name="Young S."/>
            <person name="Zeng Q."/>
            <person name="Gargeya S."/>
            <person name="Fitzgerald M."/>
            <person name="Haas B."/>
            <person name="Abouelleil A."/>
            <person name="Allen A.W."/>
            <person name="Alvarado L."/>
            <person name="Arachchi H.M."/>
            <person name="Berlin A.M."/>
            <person name="Chapman S.B."/>
            <person name="Gainer-Dewar J."/>
            <person name="Goldberg J."/>
            <person name="Griggs A."/>
            <person name="Gujja S."/>
            <person name="Hansen M."/>
            <person name="Howarth C."/>
            <person name="Imamovic A."/>
            <person name="Ireland A."/>
            <person name="Larimer J."/>
            <person name="McCowan C."/>
            <person name="Murphy C."/>
            <person name="Pearson M."/>
            <person name="Poon T.W."/>
            <person name="Priest M."/>
            <person name="Roberts A."/>
            <person name="Saif S."/>
            <person name="Shea T."/>
            <person name="Sisk P."/>
            <person name="Sykes S."/>
            <person name="Wortman J."/>
            <person name="Nusbaum C."/>
            <person name="Birren B."/>
        </authorList>
    </citation>
    <scope>NUCLEOTIDE SEQUENCE [LARGE SCALE GENOMIC DNA]</scope>
    <source>
        <strain evidence="6">ATCC 38817</strain>
    </source>
</reference>
<feature type="domain" description="Tr-type G" evidence="5">
    <location>
        <begin position="44"/>
        <end position="363"/>
    </location>
</feature>
<dbReference type="Gene3D" id="3.30.70.870">
    <property type="entry name" value="Elongation Factor G (Translational Gtpase), domain 3"/>
    <property type="match status" value="1"/>
</dbReference>
<dbReference type="GO" id="GO:0005525">
    <property type="term" value="F:GTP binding"/>
    <property type="evidence" value="ECO:0007669"/>
    <property type="project" value="UniProtKB-KW"/>
</dbReference>
<evidence type="ECO:0000313" key="7">
    <source>
        <dbReference type="Proteomes" id="UP000030693"/>
    </source>
</evidence>
<evidence type="ECO:0000256" key="2">
    <source>
        <dbReference type="ARBA" id="ARBA00022917"/>
    </source>
</evidence>
<dbReference type="InterPro" id="IPR009022">
    <property type="entry name" value="EFG_III"/>
</dbReference>
<dbReference type="RefSeq" id="XP_009494911.1">
    <property type="nucleotide sequence ID" value="XM_009496636.1"/>
</dbReference>
<dbReference type="Pfam" id="PF22042">
    <property type="entry name" value="EF-G_D2"/>
    <property type="match status" value="1"/>
</dbReference>
<accession>A0A058Z7Z3</accession>
<sequence>MLRALWSRAGPGRALTAGLPRPLATGPPRAAAVAAYHTHQQALEKVRNIGIIAHIDAGKTTFTERVLLYTGQLARPGEVHDGAATMDFLPAEQERGITIQAAATTLGWRDQQVNLIDTPGHVDFGFEVERSVRVLDGAVTVLDAVAGVQAQTVTVWRQASRRGVARIMFINKLDRVGASIDRSLASARSRLGARTLLLQTLIGGDDATGPGFDGALIDLVRLEYQAWQDKLGHSMAAHALVPGLLDYTGQSRPEASPLPPGAAAAGVLTPADIALALAQRAELVETVAGLDDTLLELLLSYDSEEDLTPEAQARLVPPAALAAAIRRLTLANRVTPVLVGSALQNRGVQPVLDAVVDYLPSPLERPPVLAEIQAMEAAPSTEVMSKRARAAAAYAAAMQAKKAAGAGKKSGKRGAGPASEAASAEPPAPVVDTTRSFTSDPEAPLCAMAFKVVVDRQRGPLVHVRVYSGRLEAREQLLIGRSGVRERPSKLLRVYADKVEEVDAISAGDIGVIVGMKATRTGDTILSGTSKERFVLPGVSPPPAVFFRSVEPLSLADEGALSEALASMVLEDPSLTVRHDAETGQTLLCGLGELHLEVAEDRLRRDYQVGASFGPVLIAYREGLDFGQGGPGVMRLPFVDGAEAKAEAILSGQAFDGEDSDDEFDLFNEHLLPPHEADGVPGSGDMIDPAATAPPLRDPSPLGDFDGALPARYHVFDREINGQRARVGFRLRMMPTRCEANRISVAPLSLEELERCPSTIRSYGYQRLLAEAATSALHSSGTKAHFPLAHVHLIIDQPWFALDEAQVARHFPNAEPTFLLPGDALVHAARGCILEGVSHLARARPGFLLEPVMRMAVTVGSQAASHAGSGPSGSGDLVGVVVSDLTGRRDGRIVDIRSAAQDLAASEAAGAGPASDTYTTQVEEGEGAGDTSSIVVASVPLRTMVGYSTALRSATGGNASFEAALERLSRMPHEAQTRVLQDLGYIAAPGSDGGWGAAPATAYGSR</sequence>
<evidence type="ECO:0000256" key="1">
    <source>
        <dbReference type="ARBA" id="ARBA00022741"/>
    </source>
</evidence>
<dbReference type="eggNOG" id="KOG0465">
    <property type="taxonomic scope" value="Eukaryota"/>
</dbReference>
<dbReference type="InterPro" id="IPR000640">
    <property type="entry name" value="EFG_V-like"/>
</dbReference>
<dbReference type="Pfam" id="PF00679">
    <property type="entry name" value="EFG_C"/>
    <property type="match status" value="1"/>
</dbReference>
<dbReference type="NCBIfam" id="TIGR00231">
    <property type="entry name" value="small_GTP"/>
    <property type="match status" value="1"/>
</dbReference>
<protein>
    <recommendedName>
        <fullName evidence="5">Tr-type G domain-containing protein</fullName>
    </recommendedName>
</protein>
<feature type="region of interest" description="Disordered" evidence="4">
    <location>
        <begin position="405"/>
        <end position="436"/>
    </location>
</feature>
<gene>
    <name evidence="6" type="ORF">H696_02731</name>
</gene>
<organism evidence="6">
    <name type="scientific">Fonticula alba</name>
    <name type="common">Slime mold</name>
    <dbReference type="NCBI Taxonomy" id="691883"/>
    <lineage>
        <taxon>Eukaryota</taxon>
        <taxon>Rotosphaerida</taxon>
        <taxon>Fonticulaceae</taxon>
        <taxon>Fonticula</taxon>
    </lineage>
</organism>
<dbReference type="GO" id="GO:0003924">
    <property type="term" value="F:GTPase activity"/>
    <property type="evidence" value="ECO:0007669"/>
    <property type="project" value="InterPro"/>
</dbReference>
<dbReference type="GO" id="GO:0032790">
    <property type="term" value="P:ribosome disassembly"/>
    <property type="evidence" value="ECO:0007669"/>
    <property type="project" value="TreeGrafter"/>
</dbReference>
<dbReference type="GeneID" id="20527456"/>
<dbReference type="SMART" id="SM00838">
    <property type="entry name" value="EFG_C"/>
    <property type="match status" value="1"/>
</dbReference>